<keyword evidence="3" id="KW-1185">Reference proteome</keyword>
<evidence type="ECO:0000313" key="3">
    <source>
        <dbReference type="Proteomes" id="UP000479000"/>
    </source>
</evidence>
<proteinExistence type="predicted"/>
<evidence type="ECO:0000256" key="1">
    <source>
        <dbReference type="SAM" id="MobiDB-lite"/>
    </source>
</evidence>
<sequence>MGERTSNVLSSTPSSFSEALSTKWASSRSRKDLKNHGLYRIKCFGVVQDSGKNKSKRLLTFPSLNSPPFCVRSIQSAPGFFHLLSDNPPRFTPHLPYICLRFFRSASSLEALPPLRLKPREIRERLYFQ</sequence>
<evidence type="ECO:0000313" key="2">
    <source>
        <dbReference type="EMBL" id="CAB0011545.1"/>
    </source>
</evidence>
<name>A0A6H5H808_9HEMI</name>
<feature type="compositionally biased region" description="Polar residues" evidence="1">
    <location>
        <begin position="1"/>
        <end position="27"/>
    </location>
</feature>
<protein>
    <submittedName>
        <fullName evidence="2">Uncharacterized protein</fullName>
    </submittedName>
</protein>
<feature type="region of interest" description="Disordered" evidence="1">
    <location>
        <begin position="1"/>
        <end position="31"/>
    </location>
</feature>
<organism evidence="2 3">
    <name type="scientific">Nesidiocoris tenuis</name>
    <dbReference type="NCBI Taxonomy" id="355587"/>
    <lineage>
        <taxon>Eukaryota</taxon>
        <taxon>Metazoa</taxon>
        <taxon>Ecdysozoa</taxon>
        <taxon>Arthropoda</taxon>
        <taxon>Hexapoda</taxon>
        <taxon>Insecta</taxon>
        <taxon>Pterygota</taxon>
        <taxon>Neoptera</taxon>
        <taxon>Paraneoptera</taxon>
        <taxon>Hemiptera</taxon>
        <taxon>Heteroptera</taxon>
        <taxon>Panheteroptera</taxon>
        <taxon>Cimicomorpha</taxon>
        <taxon>Miridae</taxon>
        <taxon>Dicyphina</taxon>
        <taxon>Nesidiocoris</taxon>
    </lineage>
</organism>
<accession>A0A6H5H808</accession>
<dbReference type="AlphaFoldDB" id="A0A6H5H808"/>
<dbReference type="EMBL" id="CADCXU010024219">
    <property type="protein sequence ID" value="CAB0011545.1"/>
    <property type="molecule type" value="Genomic_DNA"/>
</dbReference>
<dbReference type="Proteomes" id="UP000479000">
    <property type="component" value="Unassembled WGS sequence"/>
</dbReference>
<reference evidence="2 3" key="1">
    <citation type="submission" date="2020-02" db="EMBL/GenBank/DDBJ databases">
        <authorList>
            <person name="Ferguson B K."/>
        </authorList>
    </citation>
    <scope>NUCLEOTIDE SEQUENCE [LARGE SCALE GENOMIC DNA]</scope>
</reference>
<gene>
    <name evidence="2" type="ORF">NTEN_LOCUS16475</name>
</gene>